<evidence type="ECO:0000313" key="2">
    <source>
        <dbReference type="EMBL" id="EJK67535.1"/>
    </source>
</evidence>
<evidence type="ECO:0000313" key="3">
    <source>
        <dbReference type="Proteomes" id="UP000266841"/>
    </source>
</evidence>
<accession>K0SQ97</accession>
<dbReference type="EMBL" id="AGNL01012948">
    <property type="protein sequence ID" value="EJK67535.1"/>
    <property type="molecule type" value="Genomic_DNA"/>
</dbReference>
<keyword evidence="3" id="KW-1185">Reference proteome</keyword>
<proteinExistence type="predicted"/>
<sequence>MGDSSPQTLHDNKRLGPDYSSEVALWRGEKADTYPL</sequence>
<name>K0SQ97_THAOC</name>
<comment type="caution">
    <text evidence="2">The sequence shown here is derived from an EMBL/GenBank/DDBJ whole genome shotgun (WGS) entry which is preliminary data.</text>
</comment>
<protein>
    <submittedName>
        <fullName evidence="2">Uncharacterized protein</fullName>
    </submittedName>
</protein>
<dbReference type="AlphaFoldDB" id="K0SQ97"/>
<organism evidence="2 3">
    <name type="scientific">Thalassiosira oceanica</name>
    <name type="common">Marine diatom</name>
    <dbReference type="NCBI Taxonomy" id="159749"/>
    <lineage>
        <taxon>Eukaryota</taxon>
        <taxon>Sar</taxon>
        <taxon>Stramenopiles</taxon>
        <taxon>Ochrophyta</taxon>
        <taxon>Bacillariophyta</taxon>
        <taxon>Coscinodiscophyceae</taxon>
        <taxon>Thalassiosirophycidae</taxon>
        <taxon>Thalassiosirales</taxon>
        <taxon>Thalassiosiraceae</taxon>
        <taxon>Thalassiosira</taxon>
    </lineage>
</organism>
<reference evidence="2 3" key="1">
    <citation type="journal article" date="2012" name="Genome Biol.">
        <title>Genome and low-iron response of an oceanic diatom adapted to chronic iron limitation.</title>
        <authorList>
            <person name="Lommer M."/>
            <person name="Specht M."/>
            <person name="Roy A.S."/>
            <person name="Kraemer L."/>
            <person name="Andreson R."/>
            <person name="Gutowska M.A."/>
            <person name="Wolf J."/>
            <person name="Bergner S.V."/>
            <person name="Schilhabel M.B."/>
            <person name="Klostermeier U.C."/>
            <person name="Beiko R.G."/>
            <person name="Rosenstiel P."/>
            <person name="Hippler M."/>
            <person name="Laroche J."/>
        </authorList>
    </citation>
    <scope>NUCLEOTIDE SEQUENCE [LARGE SCALE GENOMIC DNA]</scope>
    <source>
        <strain evidence="2 3">CCMP1005</strain>
    </source>
</reference>
<gene>
    <name evidence="2" type="ORF">THAOC_11412</name>
</gene>
<feature type="non-terminal residue" evidence="2">
    <location>
        <position position="36"/>
    </location>
</feature>
<dbReference type="Proteomes" id="UP000266841">
    <property type="component" value="Unassembled WGS sequence"/>
</dbReference>
<evidence type="ECO:0000256" key="1">
    <source>
        <dbReference type="SAM" id="MobiDB-lite"/>
    </source>
</evidence>
<feature type="region of interest" description="Disordered" evidence="1">
    <location>
        <begin position="1"/>
        <end position="20"/>
    </location>
</feature>